<evidence type="ECO:0008006" key="3">
    <source>
        <dbReference type="Google" id="ProtNLM"/>
    </source>
</evidence>
<organism evidence="1 2">
    <name type="scientific">Negadavirga shengliensis</name>
    <dbReference type="NCBI Taxonomy" id="1389218"/>
    <lineage>
        <taxon>Bacteria</taxon>
        <taxon>Pseudomonadati</taxon>
        <taxon>Bacteroidota</taxon>
        <taxon>Cytophagia</taxon>
        <taxon>Cytophagales</taxon>
        <taxon>Cyclobacteriaceae</taxon>
        <taxon>Negadavirga</taxon>
    </lineage>
</organism>
<name>A0ABV9T0B9_9BACT</name>
<reference evidence="2" key="1">
    <citation type="journal article" date="2019" name="Int. J. Syst. Evol. Microbiol.">
        <title>The Global Catalogue of Microorganisms (GCM) 10K type strain sequencing project: providing services to taxonomists for standard genome sequencing and annotation.</title>
        <authorList>
            <consortium name="The Broad Institute Genomics Platform"/>
            <consortium name="The Broad Institute Genome Sequencing Center for Infectious Disease"/>
            <person name="Wu L."/>
            <person name="Ma J."/>
        </authorList>
    </citation>
    <scope>NUCLEOTIDE SEQUENCE [LARGE SCALE GENOMIC DNA]</scope>
    <source>
        <strain evidence="2">CGMCC 4.7466</strain>
    </source>
</reference>
<keyword evidence="2" id="KW-1185">Reference proteome</keyword>
<gene>
    <name evidence="1" type="ORF">ACFPFU_10425</name>
</gene>
<dbReference type="RefSeq" id="WP_377064208.1">
    <property type="nucleotide sequence ID" value="NZ_JBHSJJ010000005.1"/>
</dbReference>
<evidence type="ECO:0000313" key="2">
    <source>
        <dbReference type="Proteomes" id="UP001595818"/>
    </source>
</evidence>
<protein>
    <recommendedName>
        <fullName evidence="3">Lipoprotein</fullName>
    </recommendedName>
</protein>
<dbReference type="EMBL" id="JBHSJJ010000005">
    <property type="protein sequence ID" value="MFC4872104.1"/>
    <property type="molecule type" value="Genomic_DNA"/>
</dbReference>
<proteinExistence type="predicted"/>
<sequence>MKKTRVFFLNGILLFSLFTCTIEKEVHSPGDFMDCSHEANIFSAKFNGDIVFNSFEPIKIGAFEHSFSLSGRKENHDYKITALYDTLFLGSFSCDFFKSISVEITRKQINTNHKLHFVDCSQDFKFEVEEIDFEKRVLCVRMAFTALQSSYVDYSVIEGGDILVVEDVFLSFK</sequence>
<evidence type="ECO:0000313" key="1">
    <source>
        <dbReference type="EMBL" id="MFC4872104.1"/>
    </source>
</evidence>
<dbReference type="Proteomes" id="UP001595818">
    <property type="component" value="Unassembled WGS sequence"/>
</dbReference>
<comment type="caution">
    <text evidence="1">The sequence shown here is derived from an EMBL/GenBank/DDBJ whole genome shotgun (WGS) entry which is preliminary data.</text>
</comment>
<accession>A0ABV9T0B9</accession>